<evidence type="ECO:0000313" key="10">
    <source>
        <dbReference type="Proteomes" id="UP001189429"/>
    </source>
</evidence>
<name>A0ABN9U9R0_9DINO</name>
<gene>
    <name evidence="9" type="ORF">PCOR1329_LOCUS46004</name>
</gene>
<feature type="transmembrane region" description="Helical" evidence="7">
    <location>
        <begin position="682"/>
        <end position="708"/>
    </location>
</feature>
<comment type="function">
    <text evidence="7">Choline transporter.</text>
</comment>
<comment type="caution">
    <text evidence="9">The sequence shown here is derived from an EMBL/GenBank/DDBJ whole genome shotgun (WGS) entry which is preliminary data.</text>
</comment>
<comment type="similarity">
    <text evidence="2 7">Belongs to the CTL (choline transporter-like) family.</text>
</comment>
<feature type="transmembrane region" description="Helical" evidence="7">
    <location>
        <begin position="311"/>
        <end position="332"/>
    </location>
</feature>
<keyword evidence="3 7" id="KW-0812">Transmembrane</keyword>
<feature type="transmembrane region" description="Helical" evidence="7">
    <location>
        <begin position="338"/>
        <end position="358"/>
    </location>
</feature>
<evidence type="ECO:0000256" key="7">
    <source>
        <dbReference type="RuleBase" id="RU368066"/>
    </source>
</evidence>
<proteinExistence type="inferred from homology"/>
<feature type="transmembrane region" description="Helical" evidence="7">
    <location>
        <begin position="642"/>
        <end position="662"/>
    </location>
</feature>
<feature type="transmembrane region" description="Helical" evidence="7">
    <location>
        <begin position="433"/>
        <end position="454"/>
    </location>
</feature>
<evidence type="ECO:0000256" key="3">
    <source>
        <dbReference type="ARBA" id="ARBA00022692"/>
    </source>
</evidence>
<feature type="transmembrane region" description="Helical" evidence="7">
    <location>
        <begin position="384"/>
        <end position="404"/>
    </location>
</feature>
<evidence type="ECO:0000256" key="5">
    <source>
        <dbReference type="ARBA" id="ARBA00023136"/>
    </source>
</evidence>
<sequence length="749" mass="83776">MQASAKLVKRQAHLDLRKGIHKQSRASGRLEILGASWAAEIRSAMMGPISSRRSLSRQAVVKMGVDEIDISHAAQGHDPRAARDLEQDYEEEGELEDEAQYEDEEPVLPSEVGEEDAEDLEGEDEEDTLLSAPGARQHETTDWGWLILLVAQIACGAFVFVRMGLVSFGAVCTQQSHGRYTHLSELDAHLRRFFPTPTDSRGDQCSHPDRKLLFFCMLPGELDTYGVATGHLNLNYRVCRSDCPTSSTTLHPCYDPDLQFEQNVPDYATFPSGRYGQAKDPGLRAEARRMIGATSWSGEAIRVILALIKDWRVMVITSVYVIVLGYVFLFFLEHKECAKFIVHVFIAIEVLIPLYFAYQLGKELMLGTERHDAKYTSGDYQSDYIALSVHISLSCIFMIAGTILCGALDTSISCIEAAAECIFEAPSLLIEPIVGVLGKMIVLAWSSTLFIMLMSNSVREVDGFIDQFVFTTEQIIVTVFWVFLSVSLLWTLHHVSMYVLSYSAQMWYYRKKAIDSGDDAPVRRGALLSAYYSAVRYHLGSISLGSILSMAFGVLRGCMRVVEEGRDDIPCIRCVRALCGPCLSIRCYDRFLKYTGTEAYMDMAIHSYGFCDSARRVHDLFATKQMAGARAARNDMTGALQMFNFVALGGFVSSTMIVSYWLCTSGYSFLQVSDWKPMVCFSGIVSLIVGTNFLVILDCVGGMLFFTLATEQLRWCRENAEALDRVERVKEKLRLEDVMFVDFLATTAT</sequence>
<reference evidence="9" key="1">
    <citation type="submission" date="2023-10" db="EMBL/GenBank/DDBJ databases">
        <authorList>
            <person name="Chen Y."/>
            <person name="Shah S."/>
            <person name="Dougan E. K."/>
            <person name="Thang M."/>
            <person name="Chan C."/>
        </authorList>
    </citation>
    <scope>NUCLEOTIDE SEQUENCE [LARGE SCALE GENOMIC DNA]</scope>
</reference>
<dbReference type="EMBL" id="CAUYUJ010015528">
    <property type="protein sequence ID" value="CAK0855206.1"/>
    <property type="molecule type" value="Genomic_DNA"/>
</dbReference>
<evidence type="ECO:0000256" key="2">
    <source>
        <dbReference type="ARBA" id="ARBA00007168"/>
    </source>
</evidence>
<evidence type="ECO:0000313" key="9">
    <source>
        <dbReference type="EMBL" id="CAK0855206.1"/>
    </source>
</evidence>
<feature type="region of interest" description="Disordered" evidence="8">
    <location>
        <begin position="87"/>
        <end position="134"/>
    </location>
</feature>
<evidence type="ECO:0000256" key="4">
    <source>
        <dbReference type="ARBA" id="ARBA00022989"/>
    </source>
</evidence>
<organism evidence="9 10">
    <name type="scientific">Prorocentrum cordatum</name>
    <dbReference type="NCBI Taxonomy" id="2364126"/>
    <lineage>
        <taxon>Eukaryota</taxon>
        <taxon>Sar</taxon>
        <taxon>Alveolata</taxon>
        <taxon>Dinophyceae</taxon>
        <taxon>Prorocentrales</taxon>
        <taxon>Prorocentraceae</taxon>
        <taxon>Prorocentrum</taxon>
    </lineage>
</organism>
<dbReference type="InterPro" id="IPR007603">
    <property type="entry name" value="Choline_transptr-like"/>
</dbReference>
<feature type="compositionally biased region" description="Acidic residues" evidence="8">
    <location>
        <begin position="87"/>
        <end position="128"/>
    </location>
</feature>
<dbReference type="PANTHER" id="PTHR12385:SF14">
    <property type="entry name" value="CHOLINE TRANSPORTER-LIKE 2"/>
    <property type="match status" value="1"/>
</dbReference>
<accession>A0ABN9U9R0</accession>
<keyword evidence="6" id="KW-0325">Glycoprotein</keyword>
<feature type="transmembrane region" description="Helical" evidence="7">
    <location>
        <begin position="475"/>
        <end position="493"/>
    </location>
</feature>
<protein>
    <recommendedName>
        <fullName evidence="7">Choline transporter-like protein</fullName>
    </recommendedName>
</protein>
<keyword evidence="4 7" id="KW-1133">Transmembrane helix</keyword>
<dbReference type="PANTHER" id="PTHR12385">
    <property type="entry name" value="CHOLINE TRANSPORTER-LIKE (SLC FAMILY 44)"/>
    <property type="match status" value="1"/>
</dbReference>
<evidence type="ECO:0000256" key="1">
    <source>
        <dbReference type="ARBA" id="ARBA00004141"/>
    </source>
</evidence>
<keyword evidence="10" id="KW-1185">Reference proteome</keyword>
<dbReference type="Proteomes" id="UP001189429">
    <property type="component" value="Unassembled WGS sequence"/>
</dbReference>
<keyword evidence="5 7" id="KW-0472">Membrane</keyword>
<dbReference type="Pfam" id="PF04515">
    <property type="entry name" value="Choline_transpo"/>
    <property type="match status" value="1"/>
</dbReference>
<evidence type="ECO:0000256" key="6">
    <source>
        <dbReference type="ARBA" id="ARBA00023180"/>
    </source>
</evidence>
<comment type="subcellular location">
    <subcellularLocation>
        <location evidence="7">Cell membrane</location>
        <topology evidence="7">Multi-pass membrane protein</topology>
    </subcellularLocation>
    <subcellularLocation>
        <location evidence="1">Membrane</location>
        <topology evidence="1">Multi-pass membrane protein</topology>
    </subcellularLocation>
</comment>
<feature type="transmembrane region" description="Helical" evidence="7">
    <location>
        <begin position="143"/>
        <end position="161"/>
    </location>
</feature>
<evidence type="ECO:0000256" key="8">
    <source>
        <dbReference type="SAM" id="MobiDB-lite"/>
    </source>
</evidence>